<dbReference type="CDD" id="cd08349">
    <property type="entry name" value="BLMA_like"/>
    <property type="match status" value="1"/>
</dbReference>
<evidence type="ECO:0000256" key="3">
    <source>
        <dbReference type="ARBA" id="ARBA00023251"/>
    </source>
</evidence>
<feature type="domain" description="VOC" evidence="4">
    <location>
        <begin position="55"/>
        <end position="169"/>
    </location>
</feature>
<dbReference type="InterPro" id="IPR000335">
    <property type="entry name" value="Bleomycin-R"/>
</dbReference>
<dbReference type="Gene3D" id="3.10.180.10">
    <property type="entry name" value="2,3-Dihydroxybiphenyl 1,2-Dioxygenase, domain 1"/>
    <property type="match status" value="1"/>
</dbReference>
<evidence type="ECO:0000256" key="1">
    <source>
        <dbReference type="ARBA" id="ARBA00011051"/>
    </source>
</evidence>
<dbReference type="SUPFAM" id="SSF54593">
    <property type="entry name" value="Glyoxalase/Bleomycin resistance protein/Dihydroxybiphenyl dioxygenase"/>
    <property type="match status" value="1"/>
</dbReference>
<protein>
    <recommendedName>
        <fullName evidence="2">Bleomycin resistance protein</fullName>
    </recommendedName>
</protein>
<dbReference type="PROSITE" id="PS51819">
    <property type="entry name" value="VOC"/>
    <property type="match status" value="1"/>
</dbReference>
<dbReference type="InterPro" id="IPR045517">
    <property type="entry name" value="Glyoxalase_8"/>
</dbReference>
<dbReference type="EMBL" id="NSDM01000005">
    <property type="protein sequence ID" value="MDQ2585033.1"/>
    <property type="molecule type" value="Genomic_DNA"/>
</dbReference>
<name>A0ABU0WZX8_9PSEU</name>
<keyword evidence="3" id="KW-0046">Antibiotic resistance</keyword>
<dbReference type="InterPro" id="IPR037523">
    <property type="entry name" value="VOC_core"/>
</dbReference>
<sequence length="183" mass="19876">MTTVDDAKAMARRLRAGLAASGTAITHSRALELVAHQLGHRDWNTRHAALSAPAGPLLVPVLRTFPGDQAHAFYCDYLGFRVDWEHRFEGGLPLYRQVSRGGCVLHLSEHHGDATPGSAVRVAVSDLTRLHAELHATRYPLRPGVEPQPWGRDMTVPDPFGNRITFHEPAGPGASVMVIAGRG</sequence>
<dbReference type="Proteomes" id="UP001225605">
    <property type="component" value="Unassembled WGS sequence"/>
</dbReference>
<reference evidence="5 6" key="1">
    <citation type="submission" date="2017-06" db="EMBL/GenBank/DDBJ databases">
        <title>Cultured bacterium strain Saccharothrix yanglingensis Hhs.015.</title>
        <authorList>
            <person name="Xia Y."/>
        </authorList>
    </citation>
    <scope>NUCLEOTIDE SEQUENCE [LARGE SCALE GENOMIC DNA]</scope>
    <source>
        <strain evidence="5 6">Hhs.015</strain>
    </source>
</reference>
<evidence type="ECO:0000313" key="6">
    <source>
        <dbReference type="Proteomes" id="UP001225605"/>
    </source>
</evidence>
<dbReference type="InterPro" id="IPR029068">
    <property type="entry name" value="Glyas_Bleomycin-R_OHBP_Dase"/>
</dbReference>
<accession>A0ABU0WZX8</accession>
<evidence type="ECO:0000313" key="5">
    <source>
        <dbReference type="EMBL" id="MDQ2585033.1"/>
    </source>
</evidence>
<dbReference type="Pfam" id="PF19581">
    <property type="entry name" value="Glyoxalase_7"/>
    <property type="match status" value="1"/>
</dbReference>
<comment type="caution">
    <text evidence="5">The sequence shown here is derived from an EMBL/GenBank/DDBJ whole genome shotgun (WGS) entry which is preliminary data.</text>
</comment>
<dbReference type="Pfam" id="PF20066">
    <property type="entry name" value="Glyoxalase_8"/>
    <property type="match status" value="1"/>
</dbReference>
<organism evidence="5 6">
    <name type="scientific">Saccharothrix yanglingensis</name>
    <dbReference type="NCBI Taxonomy" id="659496"/>
    <lineage>
        <taxon>Bacteria</taxon>
        <taxon>Bacillati</taxon>
        <taxon>Actinomycetota</taxon>
        <taxon>Actinomycetes</taxon>
        <taxon>Pseudonocardiales</taxon>
        <taxon>Pseudonocardiaceae</taxon>
        <taxon>Saccharothrix</taxon>
    </lineage>
</organism>
<evidence type="ECO:0000256" key="2">
    <source>
        <dbReference type="ARBA" id="ARBA00021572"/>
    </source>
</evidence>
<comment type="similarity">
    <text evidence="1">Belongs to the bleomycin resistance protein family.</text>
</comment>
<keyword evidence="6" id="KW-1185">Reference proteome</keyword>
<evidence type="ECO:0000259" key="4">
    <source>
        <dbReference type="PROSITE" id="PS51819"/>
    </source>
</evidence>
<dbReference type="RefSeq" id="WP_306746196.1">
    <property type="nucleotide sequence ID" value="NZ_NSDM01000005.1"/>
</dbReference>
<gene>
    <name evidence="5" type="ORF">CKY47_13795</name>
</gene>
<proteinExistence type="inferred from homology"/>